<evidence type="ECO:0000313" key="1">
    <source>
        <dbReference type="EMBL" id="NCJ07958.1"/>
    </source>
</evidence>
<dbReference type="Proteomes" id="UP000607397">
    <property type="component" value="Unassembled WGS sequence"/>
</dbReference>
<reference evidence="1" key="1">
    <citation type="submission" date="2019-12" db="EMBL/GenBank/DDBJ databases">
        <title>High-Quality draft genome sequences of three cyanobacteria isolated from the limestone walls of the Old Cathedral of Coimbra.</title>
        <authorList>
            <person name="Tiago I."/>
            <person name="Soares F."/>
            <person name="Portugal A."/>
        </authorList>
    </citation>
    <scope>NUCLEOTIDE SEQUENCE [LARGE SCALE GENOMIC DNA]</scope>
    <source>
        <strain evidence="1">C</strain>
    </source>
</reference>
<keyword evidence="2" id="KW-1185">Reference proteome</keyword>
<comment type="caution">
    <text evidence="1">The sequence shown here is derived from an EMBL/GenBank/DDBJ whole genome shotgun (WGS) entry which is preliminary data.</text>
</comment>
<protein>
    <submittedName>
        <fullName evidence="1">Uncharacterized protein</fullName>
    </submittedName>
</protein>
<evidence type="ECO:0000313" key="2">
    <source>
        <dbReference type="Proteomes" id="UP000607397"/>
    </source>
</evidence>
<sequence length="45" mass="5060">MNGSNLTPRDKDVMGQVAVKVEDIKAKAKVKLEQQAQPPKMRPKR</sequence>
<dbReference type="EMBL" id="WVIC01000036">
    <property type="protein sequence ID" value="NCJ07958.1"/>
    <property type="molecule type" value="Genomic_DNA"/>
</dbReference>
<gene>
    <name evidence="1" type="ORF">GS597_15880</name>
</gene>
<dbReference type="AlphaFoldDB" id="A0A8K2A1J5"/>
<accession>A0A8K2A1J5</accession>
<dbReference type="RefSeq" id="WP_161826435.1">
    <property type="nucleotide sequence ID" value="NZ_WVIC01000036.1"/>
</dbReference>
<organism evidence="1 2">
    <name type="scientific">Petrachloros mirabilis ULC683</name>
    <dbReference type="NCBI Taxonomy" id="2781853"/>
    <lineage>
        <taxon>Bacteria</taxon>
        <taxon>Bacillati</taxon>
        <taxon>Cyanobacteriota</taxon>
        <taxon>Cyanophyceae</taxon>
        <taxon>Synechococcales</taxon>
        <taxon>Petrachlorosaceae</taxon>
        <taxon>Petrachloros</taxon>
        <taxon>Petrachloros mirabilis</taxon>
    </lineage>
</organism>
<proteinExistence type="predicted"/>
<name>A0A8K2A1J5_9CYAN</name>